<protein>
    <recommendedName>
        <fullName evidence="8">Regucalcin</fullName>
        <ecNumber evidence="7">3.1.1.17</ecNumber>
    </recommendedName>
    <alternativeName>
        <fullName evidence="13">Gluconolactonase</fullName>
    </alternativeName>
</protein>
<dbReference type="GO" id="GO:0019853">
    <property type="term" value="P:L-ascorbic acid biosynthetic process"/>
    <property type="evidence" value="ECO:0007669"/>
    <property type="project" value="TreeGrafter"/>
</dbReference>
<evidence type="ECO:0000256" key="1">
    <source>
        <dbReference type="ARBA" id="ARBA00001589"/>
    </source>
</evidence>
<evidence type="ECO:0000256" key="11">
    <source>
        <dbReference type="ARBA" id="ARBA00022801"/>
    </source>
</evidence>
<evidence type="ECO:0000256" key="4">
    <source>
        <dbReference type="ARBA" id="ARBA00001946"/>
    </source>
</evidence>
<evidence type="ECO:0000256" key="12">
    <source>
        <dbReference type="ARBA" id="ARBA00022837"/>
    </source>
</evidence>
<dbReference type="InterPro" id="IPR005511">
    <property type="entry name" value="SMP-30"/>
</dbReference>
<evidence type="ECO:0000256" key="10">
    <source>
        <dbReference type="ARBA" id="ARBA00022723"/>
    </source>
</evidence>
<keyword evidence="10 15" id="KW-0479">Metal-binding</keyword>
<evidence type="ECO:0000256" key="5">
    <source>
        <dbReference type="ARBA" id="ARBA00004496"/>
    </source>
</evidence>
<comment type="cofactor">
    <cofactor evidence="2">
        <name>Ca(2+)</name>
        <dbReference type="ChEBI" id="CHEBI:29108"/>
    </cofactor>
</comment>
<feature type="domain" description="SMP-30/Gluconolactonase/LRE-like region" evidence="16">
    <location>
        <begin position="19"/>
        <end position="263"/>
    </location>
</feature>
<dbReference type="InterPro" id="IPR011042">
    <property type="entry name" value="6-blade_b-propeller_TolB-like"/>
</dbReference>
<keyword evidence="9" id="KW-0963">Cytoplasm</keyword>
<reference evidence="17 18" key="1">
    <citation type="submission" date="2019-10" db="EMBL/GenBank/DDBJ databases">
        <authorList>
            <person name="Dong K."/>
        </authorList>
    </citation>
    <scope>NUCLEOTIDE SEQUENCE [LARGE SCALE GENOMIC DNA]</scope>
    <source>
        <strain evidence="18">dk4302</strain>
    </source>
</reference>
<evidence type="ECO:0000256" key="3">
    <source>
        <dbReference type="ARBA" id="ARBA00001936"/>
    </source>
</evidence>
<dbReference type="GO" id="GO:0005737">
    <property type="term" value="C:cytoplasm"/>
    <property type="evidence" value="ECO:0007669"/>
    <property type="project" value="UniProtKB-SubCell"/>
</dbReference>
<dbReference type="GO" id="GO:0004341">
    <property type="term" value="F:gluconolactonase activity"/>
    <property type="evidence" value="ECO:0007669"/>
    <property type="project" value="UniProtKB-EC"/>
</dbReference>
<gene>
    <name evidence="17" type="ORF">GFH32_12105</name>
</gene>
<dbReference type="PRINTS" id="PR01790">
    <property type="entry name" value="SMP30FAMILY"/>
</dbReference>
<evidence type="ECO:0000256" key="15">
    <source>
        <dbReference type="PIRSR" id="PIRSR605511-2"/>
    </source>
</evidence>
<feature type="active site" description="Proton donor/acceptor" evidence="14">
    <location>
        <position position="203"/>
    </location>
</feature>
<name>A0A5Q0QA75_9SPHI</name>
<dbReference type="PRINTS" id="PR01791">
    <property type="entry name" value="REGUCALCIN"/>
</dbReference>
<evidence type="ECO:0000256" key="14">
    <source>
        <dbReference type="PIRSR" id="PIRSR605511-1"/>
    </source>
</evidence>
<feature type="binding site" evidence="15">
    <location>
        <position position="106"/>
    </location>
    <ligand>
        <name>substrate</name>
    </ligand>
</feature>
<evidence type="ECO:0000256" key="9">
    <source>
        <dbReference type="ARBA" id="ARBA00022490"/>
    </source>
</evidence>
<feature type="binding site" evidence="15">
    <location>
        <position position="21"/>
    </location>
    <ligand>
        <name>a divalent metal cation</name>
        <dbReference type="ChEBI" id="CHEBI:60240"/>
    </ligand>
</feature>
<dbReference type="GO" id="GO:0030234">
    <property type="term" value="F:enzyme regulator activity"/>
    <property type="evidence" value="ECO:0007669"/>
    <property type="project" value="InterPro"/>
</dbReference>
<comment type="similarity">
    <text evidence="6">Belongs to the SMP-30/CGR1 family.</text>
</comment>
<comment type="cofactor">
    <cofactor evidence="3">
        <name>Mn(2+)</name>
        <dbReference type="ChEBI" id="CHEBI:29035"/>
    </cofactor>
</comment>
<comment type="cofactor">
    <cofactor evidence="4">
        <name>Mg(2+)</name>
        <dbReference type="ChEBI" id="CHEBI:18420"/>
    </cofactor>
</comment>
<dbReference type="Pfam" id="PF08450">
    <property type="entry name" value="SGL"/>
    <property type="match status" value="1"/>
</dbReference>
<dbReference type="EC" id="3.1.1.17" evidence="7"/>
<comment type="catalytic activity">
    <reaction evidence="1">
        <text>D-glucono-1,5-lactone + H2O = D-gluconate + H(+)</text>
        <dbReference type="Rhea" id="RHEA:10440"/>
        <dbReference type="ChEBI" id="CHEBI:15377"/>
        <dbReference type="ChEBI" id="CHEBI:15378"/>
        <dbReference type="ChEBI" id="CHEBI:16217"/>
        <dbReference type="ChEBI" id="CHEBI:18391"/>
        <dbReference type="EC" id="3.1.1.17"/>
    </reaction>
</comment>
<evidence type="ECO:0000313" key="18">
    <source>
        <dbReference type="Proteomes" id="UP000326921"/>
    </source>
</evidence>
<dbReference type="InterPro" id="IPR008367">
    <property type="entry name" value="Regucalcin"/>
</dbReference>
<evidence type="ECO:0000256" key="8">
    <source>
        <dbReference type="ARBA" id="ARBA00016808"/>
    </source>
</evidence>
<dbReference type="AlphaFoldDB" id="A0A5Q0QA75"/>
<evidence type="ECO:0000256" key="6">
    <source>
        <dbReference type="ARBA" id="ARBA00008853"/>
    </source>
</evidence>
<keyword evidence="11" id="KW-0378">Hydrolase</keyword>
<dbReference type="KEGG" id="sphe:GFH32_12105"/>
<feature type="binding site" evidence="15">
    <location>
        <position position="203"/>
    </location>
    <ligand>
        <name>a divalent metal cation</name>
        <dbReference type="ChEBI" id="CHEBI:60240"/>
    </ligand>
</feature>
<keyword evidence="18" id="KW-1185">Reference proteome</keyword>
<evidence type="ECO:0000256" key="13">
    <source>
        <dbReference type="ARBA" id="ARBA00032464"/>
    </source>
</evidence>
<feature type="binding site" evidence="15">
    <location>
        <position position="104"/>
    </location>
    <ligand>
        <name>substrate</name>
    </ligand>
</feature>
<organism evidence="17 18">
    <name type="scientific">Sphingobacterium zhuxiongii</name>
    <dbReference type="NCBI Taxonomy" id="2662364"/>
    <lineage>
        <taxon>Bacteria</taxon>
        <taxon>Pseudomonadati</taxon>
        <taxon>Bacteroidota</taxon>
        <taxon>Sphingobacteriia</taxon>
        <taxon>Sphingobacteriales</taxon>
        <taxon>Sphingobacteriaceae</taxon>
        <taxon>Sphingobacterium</taxon>
    </lineage>
</organism>
<dbReference type="InterPro" id="IPR013658">
    <property type="entry name" value="SGL"/>
</dbReference>
<sequence length="287" mass="32001">MVKNKILTPELLIDSSCELGEGPIWEAENNRLIWLDIALGKVHIWNASNDEHTCYQFSLKITALAKNKLGQYIAASNQGFVALDFERCTFIPIVDPEYDKPNNRFNDGKLDAYGRFWAGSMDEVNGEKGAGKLYMLNEDGRVETKISEVTCSNGLGWNKDNDRFYFIDSLAYNVVEYDFDLASGKISNKKVLYTFPEEEGLPDGMCVDANGNLWVAVWGAGKVVQIDIHQKIVVQEIHVPAKQVTSCAFGGINMNDLFITTARIVLSESQLQKTPQAGAVFCVRNVV</sequence>
<comment type="subcellular location">
    <subcellularLocation>
        <location evidence="5">Cytoplasm</location>
    </subcellularLocation>
</comment>
<dbReference type="Gene3D" id="2.120.10.30">
    <property type="entry name" value="TolB, C-terminal domain"/>
    <property type="match status" value="1"/>
</dbReference>
<comment type="cofactor">
    <cofactor evidence="15">
        <name>Zn(2+)</name>
        <dbReference type="ChEBI" id="CHEBI:29105"/>
    </cofactor>
    <text evidence="15">Binds 1 divalent metal cation per subunit.</text>
</comment>
<feature type="binding site" evidence="15">
    <location>
        <position position="153"/>
    </location>
    <ligand>
        <name>a divalent metal cation</name>
        <dbReference type="ChEBI" id="CHEBI:60240"/>
    </ligand>
</feature>
<dbReference type="GO" id="GO:0005509">
    <property type="term" value="F:calcium ion binding"/>
    <property type="evidence" value="ECO:0007669"/>
    <property type="project" value="InterPro"/>
</dbReference>
<accession>A0A5Q0QA75</accession>
<dbReference type="PANTHER" id="PTHR10907:SF47">
    <property type="entry name" value="REGUCALCIN"/>
    <property type="match status" value="1"/>
</dbReference>
<evidence type="ECO:0000259" key="16">
    <source>
        <dbReference type="Pfam" id="PF08450"/>
    </source>
</evidence>
<keyword evidence="12" id="KW-0106">Calcium</keyword>
<dbReference type="SUPFAM" id="SSF63829">
    <property type="entry name" value="Calcium-dependent phosphotriesterase"/>
    <property type="match status" value="1"/>
</dbReference>
<proteinExistence type="inferred from homology"/>
<evidence type="ECO:0000256" key="7">
    <source>
        <dbReference type="ARBA" id="ARBA00013227"/>
    </source>
</evidence>
<dbReference type="PANTHER" id="PTHR10907">
    <property type="entry name" value="REGUCALCIN"/>
    <property type="match status" value="1"/>
</dbReference>
<evidence type="ECO:0000256" key="2">
    <source>
        <dbReference type="ARBA" id="ARBA00001913"/>
    </source>
</evidence>
<dbReference type="EMBL" id="CP045652">
    <property type="protein sequence ID" value="QGA27017.1"/>
    <property type="molecule type" value="Genomic_DNA"/>
</dbReference>
<evidence type="ECO:0000313" key="17">
    <source>
        <dbReference type="EMBL" id="QGA27017.1"/>
    </source>
</evidence>
<keyword evidence="15" id="KW-0862">Zinc</keyword>
<dbReference type="Proteomes" id="UP000326921">
    <property type="component" value="Chromosome"/>
</dbReference>